<proteinExistence type="inferred from homology"/>
<dbReference type="PROSITE" id="PS50893">
    <property type="entry name" value="ABC_TRANSPORTER_2"/>
    <property type="match status" value="2"/>
</dbReference>
<dbReference type="CDD" id="cd18578">
    <property type="entry name" value="ABC_6TM_Pgp_ABCB1_D2_like"/>
    <property type="match status" value="1"/>
</dbReference>
<feature type="domain" description="ABC transporter" evidence="13">
    <location>
        <begin position="364"/>
        <end position="600"/>
    </location>
</feature>
<dbReference type="FunFam" id="3.40.50.300:FF:000205">
    <property type="entry name" value="ABC transporter B family member 4"/>
    <property type="match status" value="2"/>
</dbReference>
<dbReference type="SMART" id="SM00382">
    <property type="entry name" value="AAA"/>
    <property type="match status" value="2"/>
</dbReference>
<sequence>MGSAKETKKKKKGGRSLWYIFKLQADGVDLLLMSLGFFGAIGNGISAPIMYVFTGRIMNNLGGASPSTSGGGGRGGGFSHHVNQNVLNFCYLACWQWVACFLEGYCWTRTAERQASRLRMRYMKAVLRQDVGYFDSHVSSTADVIDIISVDIMAIQDLISEKIPTLLTNLALFVSSYVVGFMMLWRLAIVGVPFIAFLVIPGLISGRALTGIARKMRAEYSKAGRIVEQAISSIRTVYSFAGEEKTVANYSAALERAVKIGLRQGLVKGLAVGSNGIVFAMWGFMAYYGSNLVIYHAARGGTVFAVGSSIARGGKALGPVFSEIKYLSEATISLERIMEVIKRVPSIDSESKEGQTLENVCGELEFRNVDFAYPTRPESKILKDFSLRIPAGKKVALVGGSGSGKSTVVGLLQRFYDPINGEILLDGVCINKIQVKWLRSQMGLVSQEPALFATTIKENILFGKESASMEEVIQAAKASNAHNFISQFPLDYDTQVGERGVQMSGGQKQRIAIARSIIKTPRILLLDEATSALDSGSEQLVQEALDEASIGRTTIIIAHRLSTIKNVDLIAVVQNGHIKEIGSHKCLIEDEDGIYSSLIHLQHTASAHETSKMVTLDVVTNSHAESISVKNRSNLTPKELLREEDYTTHLKGVDRTYLSDVGDHGVKKKDVFHKPSFKRLLSMNSPEWKQATLGSIGAILFGGVQPLHAFVLGSMVSVYFLPNHDEIQRKIKVYALCFLGLAVFSFFINILQHYNFAVMGEYLTKRVRERVLSKLLTFEIAWYDKDANATGSICSRLSKDANVVRSLVGDRMALLIQAASTILIAWTMGLIITWQLGLVMVAVQPLIISCYYCKRVMLKSMSKKANKAQQESSKLAAEAITNMRTITAFSSQSRILDMLKKSQESPKKENIRQSWIAGIALGASNSLMTFTRALGYWYGGKLVAEGATGAKSVFQTFQILLTTGRVIADAGTRTNDLAKGSDAVGSVFAILDRHSMIEPKDYNDNEVLFGHIEFQNVYFAYPARPNIVIFNSFSITFDAGKSTALVGSSGSGKSTIISLIERFYDPIDGAVRIDGRDVKSYDLRTLRKNHIALVSQEPTLFAGTIRDNILYGAAGEANEVEIIEAAKAANAHDFISSLEDGYDTWCGDRGLQLSGGQKQRIAIARALLKNPKILLLDEATSALDSHSEKLVQDALERLMMVGSRTSVLVAHRLSTIQHCDSIVVLDDGNVVEKGTHSSLLAKGPSGTYFSLVNLQSNATQLNSSNEE</sequence>
<dbReference type="SUPFAM" id="SSF90123">
    <property type="entry name" value="ABC transporter transmembrane region"/>
    <property type="match status" value="2"/>
</dbReference>
<feature type="transmembrane region" description="Helical" evidence="12">
    <location>
        <begin position="733"/>
        <end position="754"/>
    </location>
</feature>
<dbReference type="GO" id="GO:0009536">
    <property type="term" value="C:plastid"/>
    <property type="evidence" value="ECO:0007669"/>
    <property type="project" value="UniProtKB-SubCell"/>
</dbReference>
<evidence type="ECO:0000256" key="6">
    <source>
        <dbReference type="ARBA" id="ARBA00022737"/>
    </source>
</evidence>
<dbReference type="CDD" id="cd03249">
    <property type="entry name" value="ABC_MTABC3_MDL1_MDL2"/>
    <property type="match status" value="2"/>
</dbReference>
<dbReference type="GO" id="GO:0005886">
    <property type="term" value="C:plasma membrane"/>
    <property type="evidence" value="ECO:0007669"/>
    <property type="project" value="UniProtKB-SubCell"/>
</dbReference>
<name>A0A9P1E8K3_CUSEU</name>
<dbReference type="OrthoDB" id="6500128at2759"/>
<keyword evidence="5 12" id="KW-0812">Transmembrane</keyword>
<dbReference type="SUPFAM" id="SSF52540">
    <property type="entry name" value="P-loop containing nucleoside triphosphate hydrolases"/>
    <property type="match status" value="2"/>
</dbReference>
<feature type="domain" description="ABC transmembrane type-1" evidence="14">
    <location>
        <begin position="693"/>
        <end position="979"/>
    </location>
</feature>
<feature type="domain" description="ABC transmembrane type-1" evidence="14">
    <location>
        <begin position="35"/>
        <end position="329"/>
    </location>
</feature>
<organism evidence="15 16">
    <name type="scientific">Cuscuta europaea</name>
    <name type="common">European dodder</name>
    <dbReference type="NCBI Taxonomy" id="41803"/>
    <lineage>
        <taxon>Eukaryota</taxon>
        <taxon>Viridiplantae</taxon>
        <taxon>Streptophyta</taxon>
        <taxon>Embryophyta</taxon>
        <taxon>Tracheophyta</taxon>
        <taxon>Spermatophyta</taxon>
        <taxon>Magnoliopsida</taxon>
        <taxon>eudicotyledons</taxon>
        <taxon>Gunneridae</taxon>
        <taxon>Pentapetalae</taxon>
        <taxon>asterids</taxon>
        <taxon>lamiids</taxon>
        <taxon>Solanales</taxon>
        <taxon>Convolvulaceae</taxon>
        <taxon>Cuscuteae</taxon>
        <taxon>Cuscuta</taxon>
        <taxon>Cuscuta subgen. Cuscuta</taxon>
    </lineage>
</organism>
<keyword evidence="16" id="KW-1185">Reference proteome</keyword>
<keyword evidence="4" id="KW-0813">Transport</keyword>
<feature type="transmembrane region" description="Helical" evidence="12">
    <location>
        <begin position="823"/>
        <end position="853"/>
    </location>
</feature>
<keyword evidence="10 12" id="KW-0472">Membrane</keyword>
<dbReference type="InterPro" id="IPR017871">
    <property type="entry name" value="ABC_transporter-like_CS"/>
</dbReference>
<dbReference type="FunFam" id="1.20.1560.10:FF:000029">
    <property type="entry name" value="ABC transporter B family member 1"/>
    <property type="match status" value="1"/>
</dbReference>
<feature type="transmembrane region" description="Helical" evidence="12">
    <location>
        <begin position="30"/>
        <end position="53"/>
    </location>
</feature>
<evidence type="ECO:0000259" key="13">
    <source>
        <dbReference type="PROSITE" id="PS50893"/>
    </source>
</evidence>
<dbReference type="PANTHER" id="PTHR45136:SF2">
    <property type="entry name" value="ABC TRANSPORTER DOMAIN-CONTAINING PROTEIN"/>
    <property type="match status" value="1"/>
</dbReference>
<keyword evidence="9 12" id="KW-1133">Transmembrane helix</keyword>
<dbReference type="GO" id="GO:0016887">
    <property type="term" value="F:ATP hydrolysis activity"/>
    <property type="evidence" value="ECO:0007669"/>
    <property type="project" value="InterPro"/>
</dbReference>
<comment type="caution">
    <text evidence="15">The sequence shown here is derived from an EMBL/GenBank/DDBJ whole genome shotgun (WGS) entry which is preliminary data.</text>
</comment>
<dbReference type="PANTHER" id="PTHR45136">
    <property type="entry name" value="ABC TRANSPORTER DOMAIN-CONTAINING PROTEIN"/>
    <property type="match status" value="1"/>
</dbReference>
<dbReference type="PROSITE" id="PS00211">
    <property type="entry name" value="ABC_TRANSPORTER_1"/>
    <property type="match status" value="2"/>
</dbReference>
<dbReference type="InterPro" id="IPR036640">
    <property type="entry name" value="ABC1_TM_sf"/>
</dbReference>
<keyword evidence="7" id="KW-0547">Nucleotide-binding</keyword>
<feature type="domain" description="ABC transporter" evidence="13">
    <location>
        <begin position="1012"/>
        <end position="1252"/>
    </location>
</feature>
<evidence type="ECO:0000256" key="5">
    <source>
        <dbReference type="ARBA" id="ARBA00022692"/>
    </source>
</evidence>
<accession>A0A9P1E8K3</accession>
<feature type="transmembrane region" description="Helical" evidence="12">
    <location>
        <begin position="166"/>
        <end position="188"/>
    </location>
</feature>
<dbReference type="EMBL" id="CAMAPE010000019">
    <property type="protein sequence ID" value="CAH9086812.1"/>
    <property type="molecule type" value="Genomic_DNA"/>
</dbReference>
<dbReference type="Proteomes" id="UP001152484">
    <property type="component" value="Unassembled WGS sequence"/>
</dbReference>
<dbReference type="Pfam" id="PF00005">
    <property type="entry name" value="ABC_tran"/>
    <property type="match status" value="2"/>
</dbReference>
<evidence type="ECO:0000256" key="11">
    <source>
        <dbReference type="ARBA" id="ARBA00023180"/>
    </source>
</evidence>
<evidence type="ECO:0000313" key="15">
    <source>
        <dbReference type="EMBL" id="CAH9086812.1"/>
    </source>
</evidence>
<feature type="transmembrane region" description="Helical" evidence="12">
    <location>
        <begin position="693"/>
        <end position="721"/>
    </location>
</feature>
<evidence type="ECO:0000256" key="1">
    <source>
        <dbReference type="ARBA" id="ARBA00004474"/>
    </source>
</evidence>
<dbReference type="InterPro" id="IPR003593">
    <property type="entry name" value="AAA+_ATPase"/>
</dbReference>
<keyword evidence="11" id="KW-0325">Glycoprotein</keyword>
<comment type="similarity">
    <text evidence="3">Belongs to the ABC transporter superfamily. ABCB family. Multidrug resistance exporter (TC 3.A.1.201) subfamily.</text>
</comment>
<feature type="transmembrane region" description="Helical" evidence="12">
    <location>
        <begin position="194"/>
        <end position="213"/>
    </location>
</feature>
<dbReference type="FunFam" id="1.20.1560.10:FF:000126">
    <property type="entry name" value="Putative ABC transporter B family member 8"/>
    <property type="match status" value="1"/>
</dbReference>
<dbReference type="Pfam" id="PF00664">
    <property type="entry name" value="ABC_membrane"/>
    <property type="match status" value="2"/>
</dbReference>
<evidence type="ECO:0000256" key="7">
    <source>
        <dbReference type="ARBA" id="ARBA00022741"/>
    </source>
</evidence>
<keyword evidence="6" id="KW-0677">Repeat</keyword>
<evidence type="ECO:0000256" key="9">
    <source>
        <dbReference type="ARBA" id="ARBA00022989"/>
    </source>
</evidence>
<dbReference type="Gene3D" id="3.40.50.300">
    <property type="entry name" value="P-loop containing nucleotide triphosphate hydrolases"/>
    <property type="match status" value="2"/>
</dbReference>
<comment type="subcellular location">
    <subcellularLocation>
        <location evidence="2">Cell membrane</location>
        <topology evidence="2">Multi-pass membrane protein</topology>
    </subcellularLocation>
    <subcellularLocation>
        <location evidence="1">Plastid</location>
    </subcellularLocation>
</comment>
<evidence type="ECO:0000256" key="10">
    <source>
        <dbReference type="ARBA" id="ARBA00023136"/>
    </source>
</evidence>
<evidence type="ECO:0000256" key="4">
    <source>
        <dbReference type="ARBA" id="ARBA00022448"/>
    </source>
</evidence>
<evidence type="ECO:0000256" key="12">
    <source>
        <dbReference type="SAM" id="Phobius"/>
    </source>
</evidence>
<dbReference type="AlphaFoldDB" id="A0A9P1E8K3"/>
<evidence type="ECO:0000256" key="2">
    <source>
        <dbReference type="ARBA" id="ARBA00004651"/>
    </source>
</evidence>
<dbReference type="InterPro" id="IPR003439">
    <property type="entry name" value="ABC_transporter-like_ATP-bd"/>
</dbReference>
<dbReference type="GO" id="GO:0005524">
    <property type="term" value="F:ATP binding"/>
    <property type="evidence" value="ECO:0007669"/>
    <property type="project" value="UniProtKB-KW"/>
</dbReference>
<keyword evidence="8" id="KW-0067">ATP-binding</keyword>
<evidence type="ECO:0000259" key="14">
    <source>
        <dbReference type="PROSITE" id="PS50929"/>
    </source>
</evidence>
<reference evidence="15" key="1">
    <citation type="submission" date="2022-07" db="EMBL/GenBank/DDBJ databases">
        <authorList>
            <person name="Macas J."/>
            <person name="Novak P."/>
            <person name="Neumann P."/>
        </authorList>
    </citation>
    <scope>NUCLEOTIDE SEQUENCE</scope>
</reference>
<protein>
    <submittedName>
        <fullName evidence="15">Uncharacterized protein</fullName>
    </submittedName>
</protein>
<evidence type="ECO:0000313" key="16">
    <source>
        <dbReference type="Proteomes" id="UP001152484"/>
    </source>
</evidence>
<evidence type="ECO:0000256" key="8">
    <source>
        <dbReference type="ARBA" id="ARBA00022840"/>
    </source>
</evidence>
<dbReference type="CDD" id="cd18577">
    <property type="entry name" value="ABC_6TM_Pgp_ABCB1_D1_like"/>
    <property type="match status" value="1"/>
</dbReference>
<dbReference type="PROSITE" id="PS50929">
    <property type="entry name" value="ABC_TM1F"/>
    <property type="match status" value="2"/>
</dbReference>
<dbReference type="GO" id="GO:0140359">
    <property type="term" value="F:ABC-type transporter activity"/>
    <property type="evidence" value="ECO:0007669"/>
    <property type="project" value="InterPro"/>
</dbReference>
<dbReference type="Gene3D" id="1.20.1560.10">
    <property type="entry name" value="ABC transporter type 1, transmembrane domain"/>
    <property type="match status" value="2"/>
</dbReference>
<dbReference type="InterPro" id="IPR027417">
    <property type="entry name" value="P-loop_NTPase"/>
</dbReference>
<dbReference type="InterPro" id="IPR011527">
    <property type="entry name" value="ABC1_TM_dom"/>
</dbReference>
<feature type="transmembrane region" description="Helical" evidence="12">
    <location>
        <begin position="266"/>
        <end position="288"/>
    </location>
</feature>
<gene>
    <name evidence="15" type="ORF">CEURO_LOCUS9797</name>
</gene>
<evidence type="ECO:0000256" key="3">
    <source>
        <dbReference type="ARBA" id="ARBA00007577"/>
    </source>
</evidence>